<proteinExistence type="inferred from homology"/>
<feature type="transmembrane region" description="Helical" evidence="19">
    <location>
        <begin position="205"/>
        <end position="228"/>
    </location>
</feature>
<name>A0A2C9D456_9HYPH</name>
<evidence type="ECO:0000256" key="19">
    <source>
        <dbReference type="HAMAP-Rule" id="MF_00719"/>
    </source>
</evidence>
<evidence type="ECO:0000256" key="10">
    <source>
        <dbReference type="ARBA" id="ARBA00022692"/>
    </source>
</evidence>
<evidence type="ECO:0000256" key="18">
    <source>
        <dbReference type="ARBA" id="ARBA00049504"/>
    </source>
</evidence>
<dbReference type="EMBL" id="LT960614">
    <property type="protein sequence ID" value="SON55092.1"/>
    <property type="molecule type" value="Genomic_DNA"/>
</dbReference>
<comment type="pathway">
    <text evidence="3 19">Cofactor biosynthesis; adenosylcobalamin biosynthesis; adenosylcobalamin from cob(II)yrinate a,c-diamide: step 7/7.</text>
</comment>
<dbReference type="Proteomes" id="UP000223606">
    <property type="component" value="Chromosome 1"/>
</dbReference>
<keyword evidence="21" id="KW-1185">Reference proteome</keyword>
<reference evidence="21" key="1">
    <citation type="submission" date="2017-09" db="EMBL/GenBank/DDBJ databases">
        <title>Genome sequence of Nannocystis excedens DSM 71.</title>
        <authorList>
            <person name="Blom J."/>
        </authorList>
    </citation>
    <scope>NUCLEOTIDE SEQUENCE [LARGE SCALE GENOMIC DNA]</scope>
    <source>
        <strain evidence="21">type strain: E19</strain>
    </source>
</reference>
<feature type="transmembrane region" description="Helical" evidence="19">
    <location>
        <begin position="67"/>
        <end position="85"/>
    </location>
</feature>
<evidence type="ECO:0000256" key="13">
    <source>
        <dbReference type="ARBA" id="ARBA00023136"/>
    </source>
</evidence>
<evidence type="ECO:0000313" key="21">
    <source>
        <dbReference type="Proteomes" id="UP000223606"/>
    </source>
</evidence>
<dbReference type="PANTHER" id="PTHR34148">
    <property type="entry name" value="ADENOSYLCOBINAMIDE-GDP RIBAZOLETRANSFERASE"/>
    <property type="match status" value="1"/>
</dbReference>
<gene>
    <name evidence="20" type="primary">cobV</name>
    <name evidence="19" type="synonym">cobS</name>
    <name evidence="20" type="ORF">HDIA_1551</name>
</gene>
<protein>
    <recommendedName>
        <fullName evidence="6 19">Adenosylcobinamide-GDP ribazoletransferase</fullName>
        <ecNumber evidence="5 19">2.7.8.26</ecNumber>
    </recommendedName>
    <alternativeName>
        <fullName evidence="16 19">Cobalamin synthase</fullName>
    </alternativeName>
    <alternativeName>
        <fullName evidence="15 19">Cobalamin-5'-phosphate synthase</fullName>
    </alternativeName>
</protein>
<evidence type="ECO:0000256" key="16">
    <source>
        <dbReference type="ARBA" id="ARBA00032853"/>
    </source>
</evidence>
<dbReference type="EC" id="2.7.8.26" evidence="5 19"/>
<comment type="similarity">
    <text evidence="4 19">Belongs to the CobS family.</text>
</comment>
<comment type="cofactor">
    <cofactor evidence="1 19">
        <name>Mg(2+)</name>
        <dbReference type="ChEBI" id="CHEBI:18420"/>
    </cofactor>
</comment>
<evidence type="ECO:0000256" key="4">
    <source>
        <dbReference type="ARBA" id="ARBA00010561"/>
    </source>
</evidence>
<dbReference type="Pfam" id="PF02654">
    <property type="entry name" value="CobS"/>
    <property type="match status" value="1"/>
</dbReference>
<feature type="transmembrane region" description="Helical" evidence="19">
    <location>
        <begin position="115"/>
        <end position="137"/>
    </location>
</feature>
<evidence type="ECO:0000256" key="5">
    <source>
        <dbReference type="ARBA" id="ARBA00013200"/>
    </source>
</evidence>
<comment type="catalytic activity">
    <reaction evidence="17 19">
        <text>alpha-ribazole + adenosylcob(III)inamide-GDP = adenosylcob(III)alamin + GMP + H(+)</text>
        <dbReference type="Rhea" id="RHEA:16049"/>
        <dbReference type="ChEBI" id="CHEBI:10329"/>
        <dbReference type="ChEBI" id="CHEBI:15378"/>
        <dbReference type="ChEBI" id="CHEBI:18408"/>
        <dbReference type="ChEBI" id="CHEBI:58115"/>
        <dbReference type="ChEBI" id="CHEBI:60487"/>
        <dbReference type="EC" id="2.7.8.26"/>
    </reaction>
</comment>
<evidence type="ECO:0000256" key="2">
    <source>
        <dbReference type="ARBA" id="ARBA00004651"/>
    </source>
</evidence>
<keyword evidence="8 19" id="KW-0169">Cobalamin biosynthesis</keyword>
<feature type="transmembrane region" description="Helical" evidence="19">
    <location>
        <begin position="143"/>
        <end position="163"/>
    </location>
</feature>
<organism evidence="20 21">
    <name type="scientific">Hartmannibacter diazotrophicus</name>
    <dbReference type="NCBI Taxonomy" id="1482074"/>
    <lineage>
        <taxon>Bacteria</taxon>
        <taxon>Pseudomonadati</taxon>
        <taxon>Pseudomonadota</taxon>
        <taxon>Alphaproteobacteria</taxon>
        <taxon>Hyphomicrobiales</taxon>
        <taxon>Pleomorphomonadaceae</taxon>
        <taxon>Hartmannibacter</taxon>
    </lineage>
</organism>
<dbReference type="UniPathway" id="UPA00148">
    <property type="reaction ID" value="UER00238"/>
</dbReference>
<keyword evidence="11 19" id="KW-0460">Magnesium</keyword>
<evidence type="ECO:0000256" key="3">
    <source>
        <dbReference type="ARBA" id="ARBA00004663"/>
    </source>
</evidence>
<dbReference type="HAMAP" id="MF_00719">
    <property type="entry name" value="CobS"/>
    <property type="match status" value="1"/>
</dbReference>
<sequence length="257" mass="25908">MPRAIADLAAVVRFYSRLPVPKLGRDDDPSAMPDLRRAGVLVPVAGALIAIPSSLAMLVLAQSHLPQLAVAVAGLAVMALVTGAFHEDGLGDIADGFGGGQTKERKLEIMKDSRVGAFAAVAIALALIARASLLAGALEASPLGTALAFLGASAASRAFPLWIWRLLPPARSDGLAASIPVAGFGPTTGASLLAVLITLATMPHFGTGSVLLALLAAALATALVGYLAKRNIGGHTGDVLGGAQQIAEIGFFAGLLL</sequence>
<comment type="function">
    <text evidence="14 19">Joins adenosylcobinamide-GDP and alpha-ribazole to generate adenosylcobalamin (Ado-cobalamin). Also synthesizes adenosylcobalamin 5'-phosphate from adenosylcobinamide-GDP and alpha-ribazole 5'-phosphate.</text>
</comment>
<evidence type="ECO:0000256" key="1">
    <source>
        <dbReference type="ARBA" id="ARBA00001946"/>
    </source>
</evidence>
<dbReference type="GO" id="GO:0008818">
    <property type="term" value="F:cobalamin 5'-phosphate synthase activity"/>
    <property type="evidence" value="ECO:0007669"/>
    <property type="project" value="UniProtKB-UniRule"/>
</dbReference>
<comment type="subcellular location">
    <subcellularLocation>
        <location evidence="2 19">Cell membrane</location>
        <topology evidence="2 19">Multi-pass membrane protein</topology>
    </subcellularLocation>
</comment>
<dbReference type="InterPro" id="IPR003805">
    <property type="entry name" value="CobS"/>
</dbReference>
<dbReference type="GO" id="GO:0051073">
    <property type="term" value="F:adenosylcobinamide-GDP ribazoletransferase activity"/>
    <property type="evidence" value="ECO:0007669"/>
    <property type="project" value="UniProtKB-UniRule"/>
</dbReference>
<evidence type="ECO:0000256" key="14">
    <source>
        <dbReference type="ARBA" id="ARBA00025228"/>
    </source>
</evidence>
<keyword evidence="7 19" id="KW-1003">Cell membrane</keyword>
<dbReference type="PANTHER" id="PTHR34148:SF1">
    <property type="entry name" value="ADENOSYLCOBINAMIDE-GDP RIBAZOLETRANSFERASE"/>
    <property type="match status" value="1"/>
</dbReference>
<evidence type="ECO:0000256" key="7">
    <source>
        <dbReference type="ARBA" id="ARBA00022475"/>
    </source>
</evidence>
<dbReference type="RefSeq" id="WP_099555657.1">
    <property type="nucleotide sequence ID" value="NZ_LT960614.1"/>
</dbReference>
<evidence type="ECO:0000256" key="6">
    <source>
        <dbReference type="ARBA" id="ARBA00015850"/>
    </source>
</evidence>
<dbReference type="GO" id="GO:0005886">
    <property type="term" value="C:plasma membrane"/>
    <property type="evidence" value="ECO:0007669"/>
    <property type="project" value="UniProtKB-SubCell"/>
</dbReference>
<comment type="catalytic activity">
    <reaction evidence="18 19">
        <text>alpha-ribazole 5'-phosphate + adenosylcob(III)inamide-GDP = adenosylcob(III)alamin 5'-phosphate + GMP + H(+)</text>
        <dbReference type="Rhea" id="RHEA:23560"/>
        <dbReference type="ChEBI" id="CHEBI:15378"/>
        <dbReference type="ChEBI" id="CHEBI:57918"/>
        <dbReference type="ChEBI" id="CHEBI:58115"/>
        <dbReference type="ChEBI" id="CHEBI:60487"/>
        <dbReference type="ChEBI" id="CHEBI:60493"/>
        <dbReference type="EC" id="2.7.8.26"/>
    </reaction>
</comment>
<evidence type="ECO:0000256" key="8">
    <source>
        <dbReference type="ARBA" id="ARBA00022573"/>
    </source>
</evidence>
<keyword evidence="13 19" id="KW-0472">Membrane</keyword>
<keyword evidence="12 19" id="KW-1133">Transmembrane helix</keyword>
<evidence type="ECO:0000313" key="20">
    <source>
        <dbReference type="EMBL" id="SON55092.1"/>
    </source>
</evidence>
<dbReference type="GO" id="GO:0009236">
    <property type="term" value="P:cobalamin biosynthetic process"/>
    <property type="evidence" value="ECO:0007669"/>
    <property type="project" value="UniProtKB-UniRule"/>
</dbReference>
<evidence type="ECO:0000256" key="12">
    <source>
        <dbReference type="ARBA" id="ARBA00022989"/>
    </source>
</evidence>
<evidence type="ECO:0000256" key="11">
    <source>
        <dbReference type="ARBA" id="ARBA00022842"/>
    </source>
</evidence>
<feature type="transmembrane region" description="Helical" evidence="19">
    <location>
        <begin position="40"/>
        <end position="61"/>
    </location>
</feature>
<evidence type="ECO:0000256" key="9">
    <source>
        <dbReference type="ARBA" id="ARBA00022679"/>
    </source>
</evidence>
<evidence type="ECO:0000256" key="15">
    <source>
        <dbReference type="ARBA" id="ARBA00032605"/>
    </source>
</evidence>
<accession>A0A2C9D456</accession>
<dbReference type="OrthoDB" id="9794626at2"/>
<dbReference type="AlphaFoldDB" id="A0A2C9D456"/>
<evidence type="ECO:0000256" key="17">
    <source>
        <dbReference type="ARBA" id="ARBA00048623"/>
    </source>
</evidence>
<dbReference type="KEGG" id="hdi:HDIA_1551"/>
<keyword evidence="9 19" id="KW-0808">Transferase</keyword>
<keyword evidence="10 19" id="KW-0812">Transmembrane</keyword>
<feature type="transmembrane region" description="Helical" evidence="19">
    <location>
        <begin position="175"/>
        <end position="199"/>
    </location>
</feature>